<organism evidence="2 3">
    <name type="scientific">Comamonas kerstersii</name>
    <dbReference type="NCBI Taxonomy" id="225992"/>
    <lineage>
        <taxon>Bacteria</taxon>
        <taxon>Pseudomonadati</taxon>
        <taxon>Pseudomonadota</taxon>
        <taxon>Betaproteobacteria</taxon>
        <taxon>Burkholderiales</taxon>
        <taxon>Comamonadaceae</taxon>
        <taxon>Comamonas</taxon>
    </lineage>
</organism>
<accession>A0A0W7YVY5</accession>
<dbReference type="EMBL" id="LPXH01000037">
    <property type="protein sequence ID" value="KUF39232.1"/>
    <property type="molecule type" value="Genomic_DNA"/>
</dbReference>
<gene>
    <name evidence="2" type="ORF">AS359_01480</name>
    <name evidence="1" type="ORF">B5M06_09890</name>
</gene>
<dbReference type="AlphaFoldDB" id="A0A0W7YVY5"/>
<proteinExistence type="predicted"/>
<name>A0A0W7YVY5_9BURK</name>
<reference evidence="2 3" key="1">
    <citation type="submission" date="2015-12" db="EMBL/GenBank/DDBJ databases">
        <title>Complete genome sequence of a multi-drug resistant strain Acidovorax sp. 12322-1.</title>
        <authorList>
            <person name="Ming D."/>
            <person name="Wang M."/>
            <person name="Hu S."/>
            <person name="Zhou Y."/>
            <person name="Jiang T."/>
        </authorList>
    </citation>
    <scope>NUCLEOTIDE SEQUENCE [LARGE SCALE GENOMIC DNA]</scope>
    <source>
        <strain evidence="2 3">12322-1</strain>
    </source>
</reference>
<evidence type="ECO:0000313" key="2">
    <source>
        <dbReference type="EMBL" id="KUF39232.1"/>
    </source>
</evidence>
<dbReference type="Pfam" id="PF03692">
    <property type="entry name" value="CxxCxxCC"/>
    <property type="match status" value="1"/>
</dbReference>
<dbReference type="Proteomes" id="UP000053300">
    <property type="component" value="Unassembled WGS sequence"/>
</dbReference>
<dbReference type="Proteomes" id="UP000242792">
    <property type="component" value="Chromosome"/>
</dbReference>
<dbReference type="InterPro" id="IPR005358">
    <property type="entry name" value="Puta_zinc/iron-chelating_dom"/>
</dbReference>
<dbReference type="STRING" id="225992.B5M06_09890"/>
<dbReference type="KEGG" id="cke:B5M06_09890"/>
<dbReference type="RefSeq" id="WP_054066081.1">
    <property type="nucleotide sequence ID" value="NZ_CATYED010000022.1"/>
</dbReference>
<evidence type="ECO:0000313" key="4">
    <source>
        <dbReference type="Proteomes" id="UP000242792"/>
    </source>
</evidence>
<accession>A0A1V0BEY3</accession>
<protein>
    <submittedName>
        <fullName evidence="2">Fe-S oxidoreductase</fullName>
    </submittedName>
    <submittedName>
        <fullName evidence="1">Zinc/iron-chelating domain-containing protein</fullName>
    </submittedName>
</protein>
<dbReference type="GeneID" id="83039633"/>
<evidence type="ECO:0000313" key="1">
    <source>
        <dbReference type="EMBL" id="AQZ98513.1"/>
    </source>
</evidence>
<sequence length="123" mass="13756">MSSDIHPCLHCGVCCQNYRVEFSIYELQSMGGTVPDELAHEVPNKGNRARMNGTDKFPVRCVALTELPHLGEGCVGCGIYEQRSRPCREFPFASYGCHDTRAKFGLPQLTEEEVERWSATTEA</sequence>
<reference evidence="1 4" key="2">
    <citation type="submission" date="2017-03" db="EMBL/GenBank/DDBJ databases">
        <title>Rapid Whole Genome Sequencing of Comamonas kerstersii Causing Continuous ambulatory Peritoneal Dialysis-Associated Peritonitis.</title>
        <authorList>
            <person name="Zheng B."/>
        </authorList>
    </citation>
    <scope>NUCLEOTIDE SEQUENCE [LARGE SCALE GENOMIC DNA]</scope>
    <source>
        <strain evidence="1 4">8943</strain>
    </source>
</reference>
<dbReference type="OrthoDB" id="196483at2"/>
<dbReference type="EMBL" id="CP020121">
    <property type="protein sequence ID" value="AQZ98513.1"/>
    <property type="molecule type" value="Genomic_DNA"/>
</dbReference>
<evidence type="ECO:0000313" key="3">
    <source>
        <dbReference type="Proteomes" id="UP000053300"/>
    </source>
</evidence>
<keyword evidence="3" id="KW-1185">Reference proteome</keyword>